<dbReference type="RefSeq" id="WP_169397885.1">
    <property type="nucleotide sequence ID" value="NZ_BAAAJH010000006.1"/>
</dbReference>
<dbReference type="Gene3D" id="1.10.357.10">
    <property type="entry name" value="Tetracycline Repressor, domain 2"/>
    <property type="match status" value="1"/>
</dbReference>
<evidence type="ECO:0000313" key="7">
    <source>
        <dbReference type="Proteomes" id="UP001296706"/>
    </source>
</evidence>
<organism evidence="6 7">
    <name type="scientific">Pseudonocardia xinjiangensis</name>
    <dbReference type="NCBI Taxonomy" id="75289"/>
    <lineage>
        <taxon>Bacteria</taxon>
        <taxon>Bacillati</taxon>
        <taxon>Actinomycetota</taxon>
        <taxon>Actinomycetes</taxon>
        <taxon>Pseudonocardiales</taxon>
        <taxon>Pseudonocardiaceae</taxon>
        <taxon>Pseudonocardia</taxon>
    </lineage>
</organism>
<dbReference type="PANTHER" id="PTHR30055">
    <property type="entry name" value="HTH-TYPE TRANSCRIPTIONAL REGULATOR RUTR"/>
    <property type="match status" value="1"/>
</dbReference>
<evidence type="ECO:0000259" key="5">
    <source>
        <dbReference type="PROSITE" id="PS50977"/>
    </source>
</evidence>
<dbReference type="PANTHER" id="PTHR30055:SF234">
    <property type="entry name" value="HTH-TYPE TRANSCRIPTIONAL REGULATOR BETI"/>
    <property type="match status" value="1"/>
</dbReference>
<keyword evidence="2 4" id="KW-0238">DNA-binding</keyword>
<evidence type="ECO:0000256" key="2">
    <source>
        <dbReference type="ARBA" id="ARBA00023125"/>
    </source>
</evidence>
<feature type="domain" description="HTH tetR-type" evidence="5">
    <location>
        <begin position="14"/>
        <end position="72"/>
    </location>
</feature>
<keyword evidence="1" id="KW-0805">Transcription regulation</keyword>
<evidence type="ECO:0000313" key="6">
    <source>
        <dbReference type="EMBL" id="NMH79824.1"/>
    </source>
</evidence>
<evidence type="ECO:0000256" key="1">
    <source>
        <dbReference type="ARBA" id="ARBA00023015"/>
    </source>
</evidence>
<dbReference type="SUPFAM" id="SSF48498">
    <property type="entry name" value="Tetracyclin repressor-like, C-terminal domain"/>
    <property type="match status" value="1"/>
</dbReference>
<dbReference type="InterPro" id="IPR009057">
    <property type="entry name" value="Homeodomain-like_sf"/>
</dbReference>
<dbReference type="InterPro" id="IPR001647">
    <property type="entry name" value="HTH_TetR"/>
</dbReference>
<evidence type="ECO:0000256" key="4">
    <source>
        <dbReference type="PROSITE-ProRule" id="PRU00335"/>
    </source>
</evidence>
<comment type="caution">
    <text evidence="6">The sequence shown here is derived from an EMBL/GenBank/DDBJ whole genome shotgun (WGS) entry which is preliminary data.</text>
</comment>
<protein>
    <submittedName>
        <fullName evidence="6">TetR/AcrR family transcriptional regulator</fullName>
    </submittedName>
</protein>
<feature type="DNA-binding region" description="H-T-H motif" evidence="4">
    <location>
        <begin position="35"/>
        <end position="54"/>
    </location>
</feature>
<sequence>MTTGSVSPRRADTRRNHERILTAAAESLARSDGVSFNAIAKKAEVGVGTVYRHFPTPEALILAVYRREVQHLVEVVPVLLEMHAPEDAFRAWTIDHLAHYMMTKRGLADALRAVAPSHGELPVNAYDTLVEAIATLLKANVQAGTVRADLDPETVLRGLGGLLYLDRNGDWKSHAAKLADLLWRGMRES</sequence>
<evidence type="ECO:0000256" key="3">
    <source>
        <dbReference type="ARBA" id="ARBA00023163"/>
    </source>
</evidence>
<dbReference type="Pfam" id="PF00440">
    <property type="entry name" value="TetR_N"/>
    <property type="match status" value="1"/>
</dbReference>
<keyword evidence="7" id="KW-1185">Reference proteome</keyword>
<dbReference type="InterPro" id="IPR050109">
    <property type="entry name" value="HTH-type_TetR-like_transc_reg"/>
</dbReference>
<dbReference type="PROSITE" id="PS50977">
    <property type="entry name" value="HTH_TETR_2"/>
    <property type="match status" value="1"/>
</dbReference>
<dbReference type="InterPro" id="IPR049445">
    <property type="entry name" value="TetR_SbtR-like_C"/>
</dbReference>
<gene>
    <name evidence="6" type="ORF">HF577_22365</name>
</gene>
<keyword evidence="3" id="KW-0804">Transcription</keyword>
<accession>A0ABX1RIQ9</accession>
<reference evidence="6 7" key="1">
    <citation type="submission" date="2020-04" db="EMBL/GenBank/DDBJ databases">
        <authorList>
            <person name="Klaysubun C."/>
            <person name="Duangmal K."/>
            <person name="Lipun K."/>
        </authorList>
    </citation>
    <scope>NUCLEOTIDE SEQUENCE [LARGE SCALE GENOMIC DNA]</scope>
    <source>
        <strain evidence="6 7">JCM 11839</strain>
    </source>
</reference>
<proteinExistence type="predicted"/>
<dbReference type="InterPro" id="IPR036271">
    <property type="entry name" value="Tet_transcr_reg_TetR-rel_C_sf"/>
</dbReference>
<dbReference type="Pfam" id="PF21597">
    <property type="entry name" value="TetR_C_43"/>
    <property type="match status" value="1"/>
</dbReference>
<dbReference type="SUPFAM" id="SSF46689">
    <property type="entry name" value="Homeodomain-like"/>
    <property type="match status" value="1"/>
</dbReference>
<dbReference type="Proteomes" id="UP001296706">
    <property type="component" value="Unassembled WGS sequence"/>
</dbReference>
<dbReference type="EMBL" id="JAAXKY010000079">
    <property type="protein sequence ID" value="NMH79824.1"/>
    <property type="molecule type" value="Genomic_DNA"/>
</dbReference>
<name>A0ABX1RIQ9_9PSEU</name>